<feature type="domain" description="Peptidase C1A papain C-terminal" evidence="9">
    <location>
        <begin position="84"/>
        <end position="350"/>
    </location>
</feature>
<dbReference type="Pfam" id="PF00112">
    <property type="entry name" value="Peptidase_C1"/>
    <property type="match status" value="1"/>
</dbReference>
<dbReference type="FunFam" id="3.90.70.10:FF:000096">
    <property type="entry name" value="Cathepsin B-like cysteine protease"/>
    <property type="match status" value="1"/>
</dbReference>
<dbReference type="InterPro" id="IPR012599">
    <property type="entry name" value="Propeptide_C1A"/>
</dbReference>
<keyword evidence="3 8" id="KW-0732">Signal</keyword>
<dbReference type="InterPro" id="IPR000169">
    <property type="entry name" value="Pept_cys_AS"/>
</dbReference>
<evidence type="ECO:0000256" key="1">
    <source>
        <dbReference type="ARBA" id="ARBA00008455"/>
    </source>
</evidence>
<dbReference type="InterPro" id="IPR025660">
    <property type="entry name" value="Pept_his_AS"/>
</dbReference>
<keyword evidence="4" id="KW-0378">Hydrolase</keyword>
<evidence type="ECO:0000256" key="8">
    <source>
        <dbReference type="SAM" id="SignalP"/>
    </source>
</evidence>
<name>J7HL77_CHISP</name>
<dbReference type="GO" id="GO:0004197">
    <property type="term" value="F:cysteine-type endopeptidase activity"/>
    <property type="evidence" value="ECO:0007669"/>
    <property type="project" value="InterPro"/>
</dbReference>
<dbReference type="GO" id="GO:0006508">
    <property type="term" value="P:proteolysis"/>
    <property type="evidence" value="ECO:0007669"/>
    <property type="project" value="UniProtKB-KW"/>
</dbReference>
<dbReference type="PROSITE" id="PS00139">
    <property type="entry name" value="THIOL_PROTEASE_CYS"/>
    <property type="match status" value="1"/>
</dbReference>
<evidence type="ECO:0000256" key="7">
    <source>
        <dbReference type="ARBA" id="ARBA00060028"/>
    </source>
</evidence>
<dbReference type="SMART" id="SM00645">
    <property type="entry name" value="Pept_C1"/>
    <property type="match status" value="1"/>
</dbReference>
<dbReference type="CDD" id="cd02620">
    <property type="entry name" value="Peptidase_C1A_CathepsinB"/>
    <property type="match status" value="1"/>
</dbReference>
<dbReference type="InterPro" id="IPR038765">
    <property type="entry name" value="Papain-like_cys_pep_sf"/>
</dbReference>
<dbReference type="AlphaFoldDB" id="J7HL77"/>
<proteinExistence type="evidence at transcript level"/>
<dbReference type="InterPro" id="IPR000668">
    <property type="entry name" value="Peptidase_C1A_C"/>
</dbReference>
<evidence type="ECO:0000256" key="2">
    <source>
        <dbReference type="ARBA" id="ARBA00022670"/>
    </source>
</evidence>
<evidence type="ECO:0000256" key="3">
    <source>
        <dbReference type="ARBA" id="ARBA00022729"/>
    </source>
</evidence>
<keyword evidence="5" id="KW-0788">Thiol protease</keyword>
<organism evidence="10">
    <name type="scientific">Chilo suppressalis</name>
    <name type="common">Asiatic rice borer moth</name>
    <dbReference type="NCBI Taxonomy" id="168631"/>
    <lineage>
        <taxon>Eukaryota</taxon>
        <taxon>Metazoa</taxon>
        <taxon>Ecdysozoa</taxon>
        <taxon>Arthropoda</taxon>
        <taxon>Hexapoda</taxon>
        <taxon>Insecta</taxon>
        <taxon>Pterygota</taxon>
        <taxon>Neoptera</taxon>
        <taxon>Endopterygota</taxon>
        <taxon>Lepidoptera</taxon>
        <taxon>Glossata</taxon>
        <taxon>Ditrysia</taxon>
        <taxon>Pyraloidea</taxon>
        <taxon>Crambidae</taxon>
        <taxon>Crambinae</taxon>
        <taxon>Chilo</taxon>
    </lineage>
</organism>
<dbReference type="PRINTS" id="PR00705">
    <property type="entry name" value="PAPAIN"/>
</dbReference>
<dbReference type="SUPFAM" id="SSF54001">
    <property type="entry name" value="Cysteine proteinases"/>
    <property type="match status" value="1"/>
</dbReference>
<evidence type="ECO:0000256" key="5">
    <source>
        <dbReference type="ARBA" id="ARBA00022807"/>
    </source>
</evidence>
<evidence type="ECO:0000259" key="9">
    <source>
        <dbReference type="SMART" id="SM00645"/>
    </source>
</evidence>
<feature type="signal peptide" evidence="8">
    <location>
        <begin position="1"/>
        <end position="18"/>
    </location>
</feature>
<accession>J7HL77</accession>
<dbReference type="Gene3D" id="3.90.70.10">
    <property type="entry name" value="Cysteine proteinases"/>
    <property type="match status" value="1"/>
</dbReference>
<keyword evidence="2" id="KW-0645">Protease</keyword>
<protein>
    <submittedName>
        <fullName evidence="10">Cathepsin B</fullName>
    </submittedName>
</protein>
<dbReference type="OrthoDB" id="640249at2759"/>
<feature type="chain" id="PRO_5018711667" evidence="8">
    <location>
        <begin position="19"/>
        <end position="350"/>
    </location>
</feature>
<reference evidence="10" key="1">
    <citation type="submission" date="2011-07" db="EMBL/GenBank/DDBJ databases">
        <title>Identification and Characterization of the Putative Protease Genes (Cathepsins, Trypsins and Serine Protease Inhibitors) in the Rice Stem Borer, Chilo suppressalis (Walker).</title>
        <authorList>
            <person name="Ge Z."/>
            <person name="Wan P."/>
            <person name="Han Z."/>
        </authorList>
    </citation>
    <scope>NUCLEOTIDE SEQUENCE</scope>
</reference>
<dbReference type="SMR" id="J7HL77"/>
<dbReference type="EMBL" id="JN400429">
    <property type="protein sequence ID" value="AFQ01133.1"/>
    <property type="molecule type" value="mRNA"/>
</dbReference>
<dbReference type="PANTHER" id="PTHR12411">
    <property type="entry name" value="CYSTEINE PROTEASE FAMILY C1-RELATED"/>
    <property type="match status" value="1"/>
</dbReference>
<comment type="function">
    <text evidence="7">Thiol protease which is required for parasite excystation and invasion of the proximal small intestine of the human host.</text>
</comment>
<sequence length="350" mass="39900">MFRTLLFTCAICVVCVVASNVHLHPLSDEFIESINFNQNTWIAGRNFPKKTPLKYIYNLMGTLSDSRMDNLPQRNYTFSRKTKYPNQFDAREHWKNCPTLKDIRDQGGCGSCWAVAAVSAMTDRMCILSKGKEHFYFSIKDVLSCCGYCGNGCEGGVLTRAWIYYKKIGIVSGGGYKSKQGCQPYTIPPCNHLVWGEIEQCKNIPMTPKCKNIPVIPEQCKYIPITPECEKKCNKNYKVCYSKDKHRGKSVYRVKKSEIFKEIYEYGPVTSYFTVYEDFLNYKEGIYNYTSGQKLGLHSVKIIGWGEERGIKYWLAANSFNTDWGDKGFFKIIREGVGSCGISDNVVAGR</sequence>
<comment type="similarity">
    <text evidence="1">Belongs to the peptidase C1 family.</text>
</comment>
<keyword evidence="6" id="KW-1015">Disulfide bond</keyword>
<dbReference type="Pfam" id="PF08127">
    <property type="entry name" value="Propeptide_C1"/>
    <property type="match status" value="1"/>
</dbReference>
<dbReference type="InterPro" id="IPR013128">
    <property type="entry name" value="Peptidase_C1A"/>
</dbReference>
<evidence type="ECO:0000256" key="6">
    <source>
        <dbReference type="ARBA" id="ARBA00023157"/>
    </source>
</evidence>
<evidence type="ECO:0000256" key="4">
    <source>
        <dbReference type="ARBA" id="ARBA00022801"/>
    </source>
</evidence>
<evidence type="ECO:0000313" key="10">
    <source>
        <dbReference type="EMBL" id="AFQ01133.1"/>
    </source>
</evidence>
<dbReference type="PROSITE" id="PS00639">
    <property type="entry name" value="THIOL_PROTEASE_HIS"/>
    <property type="match status" value="1"/>
</dbReference>